<dbReference type="EMBL" id="VNKQ01000007">
    <property type="protein sequence ID" value="KAG0649927.1"/>
    <property type="molecule type" value="Genomic_DNA"/>
</dbReference>
<dbReference type="OrthoDB" id="5319458at2759"/>
<dbReference type="SMART" id="SM00906">
    <property type="entry name" value="Fungal_trans"/>
    <property type="match status" value="1"/>
</dbReference>
<keyword evidence="4" id="KW-0805">Transcription regulation</keyword>
<evidence type="ECO:0000256" key="4">
    <source>
        <dbReference type="ARBA" id="ARBA00023015"/>
    </source>
</evidence>
<evidence type="ECO:0000256" key="3">
    <source>
        <dbReference type="ARBA" id="ARBA00022833"/>
    </source>
</evidence>
<feature type="domain" description="Xylanolytic transcriptional activator regulatory" evidence="9">
    <location>
        <begin position="267"/>
        <end position="341"/>
    </location>
</feature>
<keyword evidence="6" id="KW-0804">Transcription</keyword>
<dbReference type="Pfam" id="PF04082">
    <property type="entry name" value="Fungal_trans"/>
    <property type="match status" value="1"/>
</dbReference>
<feature type="region of interest" description="Disordered" evidence="8">
    <location>
        <begin position="612"/>
        <end position="631"/>
    </location>
</feature>
<dbReference type="PANTHER" id="PTHR47782">
    <property type="entry name" value="ZN(II)2CYS6 TRANSCRIPTION FACTOR (EUROFUNG)-RELATED"/>
    <property type="match status" value="1"/>
</dbReference>
<dbReference type="AlphaFoldDB" id="A0A9P6VLT3"/>
<dbReference type="InterPro" id="IPR007219">
    <property type="entry name" value="XnlR_reg_dom"/>
</dbReference>
<gene>
    <name evidence="10" type="ORF">D0Z07_3894</name>
</gene>
<dbReference type="GO" id="GO:0005634">
    <property type="term" value="C:nucleus"/>
    <property type="evidence" value="ECO:0007669"/>
    <property type="project" value="UniProtKB-SubCell"/>
</dbReference>
<dbReference type="CDD" id="cd12148">
    <property type="entry name" value="fungal_TF_MHR"/>
    <property type="match status" value="1"/>
</dbReference>
<evidence type="ECO:0000256" key="2">
    <source>
        <dbReference type="ARBA" id="ARBA00022723"/>
    </source>
</evidence>
<accession>A0A9P6VLT3</accession>
<dbReference type="GO" id="GO:0006351">
    <property type="term" value="P:DNA-templated transcription"/>
    <property type="evidence" value="ECO:0007669"/>
    <property type="project" value="InterPro"/>
</dbReference>
<keyword evidence="3" id="KW-0862">Zinc</keyword>
<dbReference type="InterPro" id="IPR052202">
    <property type="entry name" value="Yeast_MetPath_Reg"/>
</dbReference>
<feature type="compositionally biased region" description="Pro residues" evidence="8">
    <location>
        <begin position="617"/>
        <end position="631"/>
    </location>
</feature>
<evidence type="ECO:0000256" key="1">
    <source>
        <dbReference type="ARBA" id="ARBA00004123"/>
    </source>
</evidence>
<sequence>GVKTGFGMFKMSENHPFVESARLISSSVMFAKGKERSYVASLESRVEKLEKRISYARSRKASVAMHDPDEPTEPPDRKDSLATIRAAIHGKAARRREVADVNELVSDFGFLSVNATTRDFESTTTNMTFARLILAATSNAAISNPKPFQLPPRASAMALTQYYLDNVYSLFPVFSETALFNALDAIYQINGRPVTDFEYWLMYMVLAIASSAQSRGGRDALYVEGVNWVGRALCYADKVLTPGYVSQIQALALLVQYSMLDPAHFDSWHLIGFACRAVVDLGFHQDPPPDQQMDKKSLEMRRRLFYCIYSLDRSISMVHARAFSFTDDSTSVAYPSMPTSAPPGTAANALAGPQSLETALLLFQLRYSQSCWYQELFQSSRDPLQPDSIYIWQMCQEMREWSESFPDTLPLSFKDFFDLELLYSYVYCLAPSCRVPAVLEYSKTLIFEYSIAYMQKIFPIARDPINTAFYTYHDALRVYFVGSQFLAVLTEAQDKILSGILPYTPVNPGSPPPPPLPSNTGADNIDRSINCITHIKETLKTFGRRWDDSQALQSSFESQAESILALLYRRKHHVDDISRNSHSPGFIPQTQPVYDHMGALITDEWTNMRGPVYGSGPMPPPGRPGGPPYGL</sequence>
<protein>
    <submittedName>
        <fullName evidence="10">Positive regulator of purine utilization</fullName>
    </submittedName>
</protein>
<evidence type="ECO:0000256" key="8">
    <source>
        <dbReference type="SAM" id="MobiDB-lite"/>
    </source>
</evidence>
<dbReference type="GO" id="GO:0008270">
    <property type="term" value="F:zinc ion binding"/>
    <property type="evidence" value="ECO:0007669"/>
    <property type="project" value="InterPro"/>
</dbReference>
<comment type="caution">
    <text evidence="10">The sequence shown here is derived from an EMBL/GenBank/DDBJ whole genome shotgun (WGS) entry which is preliminary data.</text>
</comment>
<feature type="non-terminal residue" evidence="10">
    <location>
        <position position="1"/>
    </location>
</feature>
<evidence type="ECO:0000313" key="10">
    <source>
        <dbReference type="EMBL" id="KAG0649927.1"/>
    </source>
</evidence>
<dbReference type="GO" id="GO:0043565">
    <property type="term" value="F:sequence-specific DNA binding"/>
    <property type="evidence" value="ECO:0007669"/>
    <property type="project" value="TreeGrafter"/>
</dbReference>
<proteinExistence type="predicted"/>
<comment type="subcellular location">
    <subcellularLocation>
        <location evidence="1">Nucleus</location>
    </subcellularLocation>
</comment>
<evidence type="ECO:0000259" key="9">
    <source>
        <dbReference type="SMART" id="SM00906"/>
    </source>
</evidence>
<feature type="region of interest" description="Disordered" evidence="8">
    <location>
        <begin position="60"/>
        <end position="79"/>
    </location>
</feature>
<dbReference type="GO" id="GO:0045944">
    <property type="term" value="P:positive regulation of transcription by RNA polymerase II"/>
    <property type="evidence" value="ECO:0007669"/>
    <property type="project" value="TreeGrafter"/>
</dbReference>
<evidence type="ECO:0000256" key="6">
    <source>
        <dbReference type="ARBA" id="ARBA00023163"/>
    </source>
</evidence>
<reference evidence="10" key="1">
    <citation type="submission" date="2019-07" db="EMBL/GenBank/DDBJ databases">
        <title>Hyphodiscus hymeniophilus genome sequencing and assembly.</title>
        <authorList>
            <person name="Kramer G."/>
            <person name="Nodwell J."/>
        </authorList>
    </citation>
    <scope>NUCLEOTIDE SEQUENCE</scope>
    <source>
        <strain evidence="10">ATCC 34498</strain>
    </source>
</reference>
<organism evidence="10 11">
    <name type="scientific">Hyphodiscus hymeniophilus</name>
    <dbReference type="NCBI Taxonomy" id="353542"/>
    <lineage>
        <taxon>Eukaryota</taxon>
        <taxon>Fungi</taxon>
        <taxon>Dikarya</taxon>
        <taxon>Ascomycota</taxon>
        <taxon>Pezizomycotina</taxon>
        <taxon>Leotiomycetes</taxon>
        <taxon>Helotiales</taxon>
        <taxon>Hyphodiscaceae</taxon>
        <taxon>Hyphodiscus</taxon>
    </lineage>
</organism>
<keyword evidence="2" id="KW-0479">Metal-binding</keyword>
<keyword evidence="11" id="KW-1185">Reference proteome</keyword>
<evidence type="ECO:0000256" key="5">
    <source>
        <dbReference type="ARBA" id="ARBA00023125"/>
    </source>
</evidence>
<evidence type="ECO:0000256" key="7">
    <source>
        <dbReference type="ARBA" id="ARBA00023242"/>
    </source>
</evidence>
<keyword evidence="7" id="KW-0539">Nucleus</keyword>
<name>A0A9P6VLT3_9HELO</name>
<dbReference type="PANTHER" id="PTHR47782:SF2">
    <property type="entry name" value="TRANSCRIPTION FACTOR, PUTATIVE (AFU_ORTHOLOGUE AFUA_4G12570)-RELATED"/>
    <property type="match status" value="1"/>
</dbReference>
<evidence type="ECO:0000313" key="11">
    <source>
        <dbReference type="Proteomes" id="UP000785200"/>
    </source>
</evidence>
<feature type="compositionally biased region" description="Basic and acidic residues" evidence="8">
    <location>
        <begin position="66"/>
        <end position="79"/>
    </location>
</feature>
<dbReference type="GO" id="GO:0000981">
    <property type="term" value="F:DNA-binding transcription factor activity, RNA polymerase II-specific"/>
    <property type="evidence" value="ECO:0007669"/>
    <property type="project" value="TreeGrafter"/>
</dbReference>
<dbReference type="Proteomes" id="UP000785200">
    <property type="component" value="Unassembled WGS sequence"/>
</dbReference>
<keyword evidence="5" id="KW-0238">DNA-binding</keyword>